<name>A0A917R3Y1_9ACTN</name>
<organism evidence="2 3">
    <name type="scientific">Streptomyces flaveus</name>
    <dbReference type="NCBI Taxonomy" id="66370"/>
    <lineage>
        <taxon>Bacteria</taxon>
        <taxon>Bacillati</taxon>
        <taxon>Actinomycetota</taxon>
        <taxon>Actinomycetes</taxon>
        <taxon>Kitasatosporales</taxon>
        <taxon>Streptomycetaceae</taxon>
        <taxon>Streptomyces</taxon>
        <taxon>Streptomyces aurantiacus group</taxon>
    </lineage>
</organism>
<accession>A0A917R3Y1</accession>
<evidence type="ECO:0000313" key="3">
    <source>
        <dbReference type="Proteomes" id="UP000637788"/>
    </source>
</evidence>
<dbReference type="AlphaFoldDB" id="A0A917R3Y1"/>
<dbReference type="EMBL" id="BMPQ01000017">
    <property type="protein sequence ID" value="GGK89167.1"/>
    <property type="molecule type" value="Genomic_DNA"/>
</dbReference>
<dbReference type="Proteomes" id="UP000637788">
    <property type="component" value="Unassembled WGS sequence"/>
</dbReference>
<sequence>MPTTGSTSRTTRPPVTRVLGVEPEPHLRSFARAAAGQAPVPVEVVDGLAERTQRSGNLRTSTRPSIPDDLRAEPNVRPLPTVLGRCMASDVHADARFLALAVRVD</sequence>
<feature type="region of interest" description="Disordered" evidence="1">
    <location>
        <begin position="49"/>
        <end position="73"/>
    </location>
</feature>
<gene>
    <name evidence="2" type="ORF">GCM10010094_57820</name>
</gene>
<feature type="compositionally biased region" description="Polar residues" evidence="1">
    <location>
        <begin position="54"/>
        <end position="64"/>
    </location>
</feature>
<evidence type="ECO:0000313" key="2">
    <source>
        <dbReference type="EMBL" id="GGK89167.1"/>
    </source>
</evidence>
<feature type="region of interest" description="Disordered" evidence="1">
    <location>
        <begin position="1"/>
        <end position="23"/>
    </location>
</feature>
<proteinExistence type="predicted"/>
<reference evidence="2" key="2">
    <citation type="submission" date="2020-09" db="EMBL/GenBank/DDBJ databases">
        <authorList>
            <person name="Sun Q."/>
            <person name="Ohkuma M."/>
        </authorList>
    </citation>
    <scope>NUCLEOTIDE SEQUENCE</scope>
    <source>
        <strain evidence="2">JCM 3035</strain>
    </source>
</reference>
<comment type="caution">
    <text evidence="2">The sequence shown here is derived from an EMBL/GenBank/DDBJ whole genome shotgun (WGS) entry which is preliminary data.</text>
</comment>
<protein>
    <submittedName>
        <fullName evidence="2">Uncharacterized protein</fullName>
    </submittedName>
</protein>
<keyword evidence="3" id="KW-1185">Reference proteome</keyword>
<evidence type="ECO:0000256" key="1">
    <source>
        <dbReference type="SAM" id="MobiDB-lite"/>
    </source>
</evidence>
<feature type="compositionally biased region" description="Low complexity" evidence="1">
    <location>
        <begin position="1"/>
        <end position="21"/>
    </location>
</feature>
<reference evidence="2" key="1">
    <citation type="journal article" date="2014" name="Int. J. Syst. Evol. Microbiol.">
        <title>Complete genome sequence of Corynebacterium casei LMG S-19264T (=DSM 44701T), isolated from a smear-ripened cheese.</title>
        <authorList>
            <consortium name="US DOE Joint Genome Institute (JGI-PGF)"/>
            <person name="Walter F."/>
            <person name="Albersmeier A."/>
            <person name="Kalinowski J."/>
            <person name="Ruckert C."/>
        </authorList>
    </citation>
    <scope>NUCLEOTIDE SEQUENCE</scope>
    <source>
        <strain evidence="2">JCM 3035</strain>
    </source>
</reference>